<feature type="disulfide bond" evidence="5">
    <location>
        <begin position="191"/>
        <end position="198"/>
    </location>
</feature>
<dbReference type="InterPro" id="IPR008197">
    <property type="entry name" value="WAP_dom"/>
</dbReference>
<dbReference type="CDD" id="cd00104">
    <property type="entry name" value="KAZAL_FS"/>
    <property type="match status" value="1"/>
</dbReference>
<evidence type="ECO:0000256" key="4">
    <source>
        <dbReference type="ARBA" id="ARBA00023157"/>
    </source>
</evidence>
<evidence type="ECO:0000256" key="1">
    <source>
        <dbReference type="ARBA" id="ARBA00004613"/>
    </source>
</evidence>
<dbReference type="SMART" id="SM00211">
    <property type="entry name" value="TY"/>
    <property type="match status" value="1"/>
</dbReference>
<dbReference type="KEGG" id="aplc:110977528"/>
<dbReference type="Pfam" id="PF00095">
    <property type="entry name" value="WAP"/>
    <property type="match status" value="1"/>
</dbReference>
<dbReference type="Gene3D" id="3.30.60.30">
    <property type="match status" value="1"/>
</dbReference>
<protein>
    <submittedName>
        <fullName evidence="10">Agrin-like</fullName>
    </submittedName>
</protein>
<sequence>MPDLPNMKRFCVLFATIVMVVMVEVGAKRKHFHPDHKYDQESQGEHTVVRRENKEKACPPVSPDMAGICLEDCSGDSDCKGTFKCCSNGCGKQCMKPVEEEQCPIACNKMYDPVCGTDGVTYGNECSLKYIKCTRNQDFIKTKFEGECPQHRRVRPCETAREKYLMPSKMRMVGQTAPQCDEKGFYKPMQCSSSTGSCWCVTRDGEVLDTEGILINSDEDCLAFLMEPYYR</sequence>
<dbReference type="PROSITE" id="PS51465">
    <property type="entry name" value="KAZAL_2"/>
    <property type="match status" value="1"/>
</dbReference>
<dbReference type="InterPro" id="IPR036058">
    <property type="entry name" value="Kazal_dom_sf"/>
</dbReference>
<dbReference type="Gene3D" id="4.10.800.10">
    <property type="entry name" value="Thyroglobulin type-1"/>
    <property type="match status" value="1"/>
</dbReference>
<dbReference type="Gene3D" id="4.10.75.10">
    <property type="entry name" value="Elafin-like"/>
    <property type="match status" value="1"/>
</dbReference>
<dbReference type="GeneID" id="110977528"/>
<dbReference type="SUPFAM" id="SSF100895">
    <property type="entry name" value="Kazal-type serine protease inhibitors"/>
    <property type="match status" value="1"/>
</dbReference>
<dbReference type="RefSeq" id="XP_022087452.1">
    <property type="nucleotide sequence ID" value="XM_022231760.1"/>
</dbReference>
<evidence type="ECO:0000256" key="3">
    <source>
        <dbReference type="ARBA" id="ARBA00022737"/>
    </source>
</evidence>
<dbReference type="OrthoDB" id="5988724at2759"/>
<reference evidence="10" key="1">
    <citation type="submission" date="2025-08" db="UniProtKB">
        <authorList>
            <consortium name="RefSeq"/>
        </authorList>
    </citation>
    <scope>IDENTIFICATION</scope>
</reference>
<proteinExistence type="predicted"/>
<comment type="subcellular location">
    <subcellularLocation>
        <location evidence="1">Secreted</location>
    </subcellularLocation>
</comment>
<dbReference type="SMART" id="SM00217">
    <property type="entry name" value="WAP"/>
    <property type="match status" value="1"/>
</dbReference>
<dbReference type="GO" id="GO:0005615">
    <property type="term" value="C:extracellular space"/>
    <property type="evidence" value="ECO:0007669"/>
    <property type="project" value="TreeGrafter"/>
</dbReference>
<dbReference type="SMART" id="SM00280">
    <property type="entry name" value="KAZAL"/>
    <property type="match status" value="1"/>
</dbReference>
<dbReference type="GO" id="GO:0030414">
    <property type="term" value="F:peptidase inhibitor activity"/>
    <property type="evidence" value="ECO:0007669"/>
    <property type="project" value="InterPro"/>
</dbReference>
<gene>
    <name evidence="10" type="primary">LOC110977528</name>
</gene>
<dbReference type="SUPFAM" id="SSF57256">
    <property type="entry name" value="Elafin-like"/>
    <property type="match status" value="1"/>
</dbReference>
<feature type="domain" description="Kazal-like" evidence="8">
    <location>
        <begin position="97"/>
        <end position="150"/>
    </location>
</feature>
<keyword evidence="9" id="KW-1185">Reference proteome</keyword>
<dbReference type="CDD" id="cd00199">
    <property type="entry name" value="WAP"/>
    <property type="match status" value="1"/>
</dbReference>
<dbReference type="OMA" id="MEAPCHE"/>
<keyword evidence="4 5" id="KW-1015">Disulfide bond</keyword>
<dbReference type="PRINTS" id="PR00003">
    <property type="entry name" value="4DISULPHCORE"/>
</dbReference>
<dbReference type="PROSITE" id="PS51390">
    <property type="entry name" value="WAP"/>
    <property type="match status" value="1"/>
</dbReference>
<dbReference type="SUPFAM" id="SSF57610">
    <property type="entry name" value="Thyroglobulin type-1 domain"/>
    <property type="match status" value="1"/>
</dbReference>
<comment type="caution">
    <text evidence="5">Lacks conserved residue(s) required for the propagation of feature annotation.</text>
</comment>
<evidence type="ECO:0000313" key="9">
    <source>
        <dbReference type="Proteomes" id="UP000694845"/>
    </source>
</evidence>
<evidence type="ECO:0000259" key="6">
    <source>
        <dbReference type="PROSITE" id="PS51162"/>
    </source>
</evidence>
<accession>A0A8B7Y4I2</accession>
<organism evidence="9 10">
    <name type="scientific">Acanthaster planci</name>
    <name type="common">Crown-of-thorns starfish</name>
    <dbReference type="NCBI Taxonomy" id="133434"/>
    <lineage>
        <taxon>Eukaryota</taxon>
        <taxon>Metazoa</taxon>
        <taxon>Echinodermata</taxon>
        <taxon>Eleutherozoa</taxon>
        <taxon>Asterozoa</taxon>
        <taxon>Asteroidea</taxon>
        <taxon>Valvatacea</taxon>
        <taxon>Valvatida</taxon>
        <taxon>Acanthasteridae</taxon>
        <taxon>Acanthaster</taxon>
    </lineage>
</organism>
<dbReference type="Proteomes" id="UP000694845">
    <property type="component" value="Unplaced"/>
</dbReference>
<evidence type="ECO:0000259" key="8">
    <source>
        <dbReference type="PROSITE" id="PS51465"/>
    </source>
</evidence>
<dbReference type="InterPro" id="IPR002350">
    <property type="entry name" value="Kazal_dom"/>
</dbReference>
<dbReference type="AlphaFoldDB" id="A0A8B7Y4I2"/>
<dbReference type="InterPro" id="IPR000716">
    <property type="entry name" value="Thyroglobulin_1"/>
</dbReference>
<dbReference type="CDD" id="cd00191">
    <property type="entry name" value="TY"/>
    <property type="match status" value="1"/>
</dbReference>
<dbReference type="InterPro" id="IPR036645">
    <property type="entry name" value="Elafin-like_sf"/>
</dbReference>
<dbReference type="PANTHER" id="PTHR12352:SF3">
    <property type="entry name" value="NIDOGEN-2"/>
    <property type="match status" value="1"/>
</dbReference>
<feature type="domain" description="WAP" evidence="7">
    <location>
        <begin position="51"/>
        <end position="98"/>
    </location>
</feature>
<dbReference type="InterPro" id="IPR051950">
    <property type="entry name" value="Dev_reg/Prot_inhib"/>
</dbReference>
<dbReference type="PANTHER" id="PTHR12352">
    <property type="entry name" value="SECRETED MODULAR CALCIUM-BINDING PROTEIN"/>
    <property type="match status" value="1"/>
</dbReference>
<keyword evidence="3" id="KW-0677">Repeat</keyword>
<evidence type="ECO:0000313" key="10">
    <source>
        <dbReference type="RefSeq" id="XP_022087452.1"/>
    </source>
</evidence>
<name>A0A8B7Y4I2_ACAPL</name>
<evidence type="ECO:0000259" key="7">
    <source>
        <dbReference type="PROSITE" id="PS51390"/>
    </source>
</evidence>
<evidence type="ECO:0000256" key="5">
    <source>
        <dbReference type="PROSITE-ProRule" id="PRU00500"/>
    </source>
</evidence>
<dbReference type="Pfam" id="PF00086">
    <property type="entry name" value="Thyroglobulin_1"/>
    <property type="match status" value="1"/>
</dbReference>
<dbReference type="PROSITE" id="PS51162">
    <property type="entry name" value="THYROGLOBULIN_1_2"/>
    <property type="match status" value="1"/>
</dbReference>
<feature type="domain" description="Thyroglobulin type-1" evidence="6">
    <location>
        <begin position="154"/>
        <end position="221"/>
    </location>
</feature>
<evidence type="ECO:0000256" key="2">
    <source>
        <dbReference type="ARBA" id="ARBA00022525"/>
    </source>
</evidence>
<dbReference type="Pfam" id="PF00050">
    <property type="entry name" value="Kazal_1"/>
    <property type="match status" value="1"/>
</dbReference>
<dbReference type="InterPro" id="IPR036857">
    <property type="entry name" value="Thyroglobulin_1_sf"/>
</dbReference>
<keyword evidence="2" id="KW-0964">Secreted</keyword>